<dbReference type="AlphaFoldDB" id="V4AS61"/>
<protein>
    <submittedName>
        <fullName evidence="4">Uncharacterized protein</fullName>
    </submittedName>
</protein>
<reference evidence="4 5" key="1">
    <citation type="journal article" date="2013" name="Nature">
        <title>Insights into bilaterian evolution from three spiralian genomes.</title>
        <authorList>
            <person name="Simakov O."/>
            <person name="Marletaz F."/>
            <person name="Cho S.J."/>
            <person name="Edsinger-Gonzales E."/>
            <person name="Havlak P."/>
            <person name="Hellsten U."/>
            <person name="Kuo D.H."/>
            <person name="Larsson T."/>
            <person name="Lv J."/>
            <person name="Arendt D."/>
            <person name="Savage R."/>
            <person name="Osoegawa K."/>
            <person name="de Jong P."/>
            <person name="Grimwood J."/>
            <person name="Chapman J.A."/>
            <person name="Shapiro H."/>
            <person name="Aerts A."/>
            <person name="Otillar R.P."/>
            <person name="Terry A.Y."/>
            <person name="Boore J.L."/>
            <person name="Grigoriev I.V."/>
            <person name="Lindberg D.R."/>
            <person name="Seaver E.C."/>
            <person name="Weisblat D.A."/>
            <person name="Putnam N.H."/>
            <person name="Rokhsar D.S."/>
        </authorList>
    </citation>
    <scope>NUCLEOTIDE SEQUENCE [LARGE SCALE GENOMIC DNA]</scope>
</reference>
<keyword evidence="1" id="KW-0175">Coiled coil</keyword>
<dbReference type="Proteomes" id="UP000030746">
    <property type="component" value="Unassembled WGS sequence"/>
</dbReference>
<dbReference type="RefSeq" id="XP_009051558.1">
    <property type="nucleotide sequence ID" value="XM_009053310.1"/>
</dbReference>
<dbReference type="HOGENOM" id="CLU_1278923_0_0_1"/>
<feature type="region of interest" description="Disordered" evidence="2">
    <location>
        <begin position="149"/>
        <end position="186"/>
    </location>
</feature>
<name>V4AS61_LOTGI</name>
<dbReference type="KEGG" id="lgi:LOTGIDRAFT_152797"/>
<evidence type="ECO:0000256" key="3">
    <source>
        <dbReference type="SAM" id="SignalP"/>
    </source>
</evidence>
<feature type="coiled-coil region" evidence="1">
    <location>
        <begin position="92"/>
        <end position="133"/>
    </location>
</feature>
<organism evidence="4 5">
    <name type="scientific">Lottia gigantea</name>
    <name type="common">Giant owl limpet</name>
    <dbReference type="NCBI Taxonomy" id="225164"/>
    <lineage>
        <taxon>Eukaryota</taxon>
        <taxon>Metazoa</taxon>
        <taxon>Spiralia</taxon>
        <taxon>Lophotrochozoa</taxon>
        <taxon>Mollusca</taxon>
        <taxon>Gastropoda</taxon>
        <taxon>Patellogastropoda</taxon>
        <taxon>Lottioidea</taxon>
        <taxon>Lottiidae</taxon>
        <taxon>Lottia</taxon>
    </lineage>
</organism>
<keyword evidence="5" id="KW-1185">Reference proteome</keyword>
<evidence type="ECO:0000313" key="5">
    <source>
        <dbReference type="Proteomes" id="UP000030746"/>
    </source>
</evidence>
<evidence type="ECO:0000256" key="2">
    <source>
        <dbReference type="SAM" id="MobiDB-lite"/>
    </source>
</evidence>
<dbReference type="EMBL" id="KB201304">
    <property type="protein sequence ID" value="ESO97705.1"/>
    <property type="molecule type" value="Genomic_DNA"/>
</dbReference>
<evidence type="ECO:0000313" key="4">
    <source>
        <dbReference type="EMBL" id="ESO97705.1"/>
    </source>
</evidence>
<gene>
    <name evidence="4" type="ORF">LOTGIDRAFT_152797</name>
</gene>
<evidence type="ECO:0000256" key="1">
    <source>
        <dbReference type="SAM" id="Coils"/>
    </source>
</evidence>
<dbReference type="GeneID" id="20235786"/>
<feature type="signal peptide" evidence="3">
    <location>
        <begin position="1"/>
        <end position="22"/>
    </location>
</feature>
<feature type="chain" id="PRO_5004718907" evidence="3">
    <location>
        <begin position="23"/>
        <end position="216"/>
    </location>
</feature>
<sequence>MRPCGILSGFLLVLLCVYFVCAATKDEAPPKKKRRGCRCLKKYMNEVNSIVEQKLKKFEEKYFISALPGAPTGSERIMSMADRRFVKLTADVQESKDALVKLNLSLRNMKDQMKSQKRDVMDLTSNLDQLEGIVTNLTSVVHRIEVMQPGSGDSLGQSSDVDLSTRPPGYPKVTFGKTNSSLSESVKEEGSTVREVSFGNQILDAVLGKVSVYLGL</sequence>
<dbReference type="CTD" id="20235786"/>
<keyword evidence="3" id="KW-0732">Signal</keyword>
<accession>V4AS61</accession>
<proteinExistence type="predicted"/>